<keyword evidence="3" id="KW-1185">Reference proteome</keyword>
<feature type="region of interest" description="Disordered" evidence="1">
    <location>
        <begin position="170"/>
        <end position="195"/>
    </location>
</feature>
<accession>A0A2I0HPI2</accession>
<dbReference type="AlphaFoldDB" id="A0A2I0HPI2"/>
<dbReference type="EMBL" id="PGOL01006940">
    <property type="protein sequence ID" value="PKI33166.1"/>
    <property type="molecule type" value="Genomic_DNA"/>
</dbReference>
<feature type="compositionally biased region" description="Polar residues" evidence="1">
    <location>
        <begin position="184"/>
        <end position="195"/>
    </location>
</feature>
<evidence type="ECO:0000313" key="2">
    <source>
        <dbReference type="EMBL" id="PKI33166.1"/>
    </source>
</evidence>
<reference evidence="2 3" key="1">
    <citation type="submission" date="2017-11" db="EMBL/GenBank/DDBJ databases">
        <title>De-novo sequencing of pomegranate (Punica granatum L.) genome.</title>
        <authorList>
            <person name="Akparov Z."/>
            <person name="Amiraslanov A."/>
            <person name="Hajiyeva S."/>
            <person name="Abbasov M."/>
            <person name="Kaur K."/>
            <person name="Hamwieh A."/>
            <person name="Solovyev V."/>
            <person name="Salamov A."/>
            <person name="Braich B."/>
            <person name="Kosarev P."/>
            <person name="Mahmoud A."/>
            <person name="Hajiyev E."/>
            <person name="Babayeva S."/>
            <person name="Izzatullayeva V."/>
            <person name="Mammadov A."/>
            <person name="Mammadov A."/>
            <person name="Sharifova S."/>
            <person name="Ojaghi J."/>
            <person name="Eynullazada K."/>
            <person name="Bayramov B."/>
            <person name="Abdulazimova A."/>
            <person name="Shahmuradov I."/>
        </authorList>
    </citation>
    <scope>NUCLEOTIDE SEQUENCE [LARGE SCALE GENOMIC DNA]</scope>
    <source>
        <strain evidence="3">cv. AG2017</strain>
        <tissue evidence="2">Leaf</tissue>
    </source>
</reference>
<sequence length="236" mass="26348">MTVPVYAWFSVLLGEPLTRDGGSRLKGVNSLKSSEDLWGPVRWHSRLDPFPYSEPLTNLASYIGARGMSDKQTKQVGTRPNPLSVPSGVAKLCAPEFNLVGARMRAPKQTRLGSVHLPGDARQTHVRRSRHSPFYYPKVEGRQVARRYSSSTRDGRFPARTETASIRAYSSLGDNRPTRPIRNSDLSPTDRGSLQVNDYCQHPILAHRLPTRGFPTEARDTIHRPVIRGQYAGTES</sequence>
<comment type="caution">
    <text evidence="2">The sequence shown here is derived from an EMBL/GenBank/DDBJ whole genome shotgun (WGS) entry which is preliminary data.</text>
</comment>
<name>A0A2I0HPI2_PUNGR</name>
<gene>
    <name evidence="2" type="ORF">CRG98_046443</name>
</gene>
<evidence type="ECO:0000256" key="1">
    <source>
        <dbReference type="SAM" id="MobiDB-lite"/>
    </source>
</evidence>
<proteinExistence type="predicted"/>
<evidence type="ECO:0000313" key="3">
    <source>
        <dbReference type="Proteomes" id="UP000233551"/>
    </source>
</evidence>
<protein>
    <submittedName>
        <fullName evidence="2">Uncharacterized protein</fullName>
    </submittedName>
</protein>
<dbReference type="Proteomes" id="UP000233551">
    <property type="component" value="Unassembled WGS sequence"/>
</dbReference>
<organism evidence="2 3">
    <name type="scientific">Punica granatum</name>
    <name type="common">Pomegranate</name>
    <dbReference type="NCBI Taxonomy" id="22663"/>
    <lineage>
        <taxon>Eukaryota</taxon>
        <taxon>Viridiplantae</taxon>
        <taxon>Streptophyta</taxon>
        <taxon>Embryophyta</taxon>
        <taxon>Tracheophyta</taxon>
        <taxon>Spermatophyta</taxon>
        <taxon>Magnoliopsida</taxon>
        <taxon>eudicotyledons</taxon>
        <taxon>Gunneridae</taxon>
        <taxon>Pentapetalae</taxon>
        <taxon>rosids</taxon>
        <taxon>malvids</taxon>
        <taxon>Myrtales</taxon>
        <taxon>Lythraceae</taxon>
        <taxon>Punica</taxon>
    </lineage>
</organism>